<dbReference type="PANTHER" id="PTHR46796:SF13">
    <property type="entry name" value="HTH-TYPE TRANSCRIPTIONAL ACTIVATOR RHAS"/>
    <property type="match status" value="1"/>
</dbReference>
<dbReference type="InterPro" id="IPR018060">
    <property type="entry name" value="HTH_AraC"/>
</dbReference>
<dbReference type="SMART" id="SM00342">
    <property type="entry name" value="HTH_ARAC"/>
    <property type="match status" value="1"/>
</dbReference>
<evidence type="ECO:0000256" key="3">
    <source>
        <dbReference type="ARBA" id="ARBA00023163"/>
    </source>
</evidence>
<dbReference type="AlphaFoldDB" id="A0A0X3VIC9"/>
<dbReference type="PROSITE" id="PS00041">
    <property type="entry name" value="HTH_ARAC_FAMILY_1"/>
    <property type="match status" value="1"/>
</dbReference>
<dbReference type="InterPro" id="IPR018062">
    <property type="entry name" value="HTH_AraC-typ_CS"/>
</dbReference>
<dbReference type="PROSITE" id="PS01124">
    <property type="entry name" value="HTH_ARAC_FAMILY_2"/>
    <property type="match status" value="1"/>
</dbReference>
<reference evidence="7" key="1">
    <citation type="submission" date="2015-10" db="EMBL/GenBank/DDBJ databases">
        <authorList>
            <person name="Ju K.-S."/>
            <person name="Doroghazi J.R."/>
            <person name="Metcalf W.W."/>
        </authorList>
    </citation>
    <scope>NUCLEOTIDE SEQUENCE [LARGE SCALE GENOMIC DNA]</scope>
    <source>
        <strain evidence="7">NRRL F-8817</strain>
    </source>
</reference>
<dbReference type="EMBL" id="LLZJ01000414">
    <property type="protein sequence ID" value="KUL44408.1"/>
    <property type="molecule type" value="Genomic_DNA"/>
</dbReference>
<dbReference type="SUPFAM" id="SSF46689">
    <property type="entry name" value="Homeodomain-like"/>
    <property type="match status" value="1"/>
</dbReference>
<dbReference type="Proteomes" id="UP000053413">
    <property type="component" value="Unassembled WGS sequence"/>
</dbReference>
<feature type="domain" description="HTH araC/xylS-type" evidence="5">
    <location>
        <begin position="1"/>
        <end position="83"/>
    </location>
</feature>
<evidence type="ECO:0000256" key="2">
    <source>
        <dbReference type="ARBA" id="ARBA00023125"/>
    </source>
</evidence>
<comment type="caution">
    <text evidence="6">The sequence shown here is derived from an EMBL/GenBank/DDBJ whole genome shotgun (WGS) entry which is preliminary data.</text>
</comment>
<gene>
    <name evidence="6" type="ORF">ADL28_41715</name>
</gene>
<evidence type="ECO:0000256" key="1">
    <source>
        <dbReference type="ARBA" id="ARBA00023015"/>
    </source>
</evidence>
<evidence type="ECO:0000313" key="6">
    <source>
        <dbReference type="EMBL" id="KUL44408.1"/>
    </source>
</evidence>
<evidence type="ECO:0000313" key="7">
    <source>
        <dbReference type="Proteomes" id="UP000053413"/>
    </source>
</evidence>
<dbReference type="PANTHER" id="PTHR46796">
    <property type="entry name" value="HTH-TYPE TRANSCRIPTIONAL ACTIVATOR RHAS-RELATED"/>
    <property type="match status" value="1"/>
</dbReference>
<accession>A0A0X3VIC9</accession>
<dbReference type="GO" id="GO:0043565">
    <property type="term" value="F:sequence-specific DNA binding"/>
    <property type="evidence" value="ECO:0007669"/>
    <property type="project" value="InterPro"/>
</dbReference>
<sequence>MAELACAAAVSRPTLAARFKATVGRGPLEYLTRWRIELAARQLREGGGKLAAIAHTVGYGSESALSVAFKRVVGVSPGDYRKRPISGEDGTPDGHGDG</sequence>
<dbReference type="InterPro" id="IPR009057">
    <property type="entry name" value="Homeodomain-like_sf"/>
</dbReference>
<feature type="region of interest" description="Disordered" evidence="4">
    <location>
        <begin position="77"/>
        <end position="98"/>
    </location>
</feature>
<feature type="compositionally biased region" description="Basic and acidic residues" evidence="4">
    <location>
        <begin position="79"/>
        <end position="98"/>
    </location>
</feature>
<proteinExistence type="predicted"/>
<dbReference type="Gene3D" id="1.10.10.60">
    <property type="entry name" value="Homeodomain-like"/>
    <property type="match status" value="2"/>
</dbReference>
<dbReference type="GO" id="GO:0003700">
    <property type="term" value="F:DNA-binding transcription factor activity"/>
    <property type="evidence" value="ECO:0007669"/>
    <property type="project" value="InterPro"/>
</dbReference>
<keyword evidence="1" id="KW-0805">Transcription regulation</keyword>
<evidence type="ECO:0000259" key="5">
    <source>
        <dbReference type="PROSITE" id="PS01124"/>
    </source>
</evidence>
<keyword evidence="2" id="KW-0238">DNA-binding</keyword>
<dbReference type="InterPro" id="IPR050204">
    <property type="entry name" value="AraC_XylS_family_regulators"/>
</dbReference>
<protein>
    <recommendedName>
        <fullName evidence="5">HTH araC/xylS-type domain-containing protein</fullName>
    </recommendedName>
</protein>
<dbReference type="Pfam" id="PF12833">
    <property type="entry name" value="HTH_18"/>
    <property type="match status" value="1"/>
</dbReference>
<evidence type="ECO:0000256" key="4">
    <source>
        <dbReference type="SAM" id="MobiDB-lite"/>
    </source>
</evidence>
<organism evidence="6 7">
    <name type="scientific">Streptomyces violaceusniger</name>
    <dbReference type="NCBI Taxonomy" id="68280"/>
    <lineage>
        <taxon>Bacteria</taxon>
        <taxon>Bacillati</taxon>
        <taxon>Actinomycetota</taxon>
        <taxon>Actinomycetes</taxon>
        <taxon>Kitasatosporales</taxon>
        <taxon>Streptomycetaceae</taxon>
        <taxon>Streptomyces</taxon>
        <taxon>Streptomyces violaceusniger group</taxon>
    </lineage>
</organism>
<name>A0A0X3VIC9_STRVO</name>
<keyword evidence="3" id="KW-0804">Transcription</keyword>